<name>A0AAW0L0S3_QUESU</name>
<feature type="transmembrane region" description="Helical" evidence="8">
    <location>
        <begin position="208"/>
        <end position="226"/>
    </location>
</feature>
<dbReference type="AlphaFoldDB" id="A0AAW0L0S3"/>
<evidence type="ECO:0000259" key="9">
    <source>
        <dbReference type="Pfam" id="PF13962"/>
    </source>
</evidence>
<dbReference type="Pfam" id="PF12796">
    <property type="entry name" value="Ank_2"/>
    <property type="match status" value="1"/>
</dbReference>
<evidence type="ECO:0000256" key="2">
    <source>
        <dbReference type="ARBA" id="ARBA00022692"/>
    </source>
</evidence>
<keyword evidence="6 8" id="KW-0472">Membrane</keyword>
<dbReference type="InterPro" id="IPR002110">
    <property type="entry name" value="Ankyrin_rpt"/>
</dbReference>
<keyword evidence="4 8" id="KW-1133">Transmembrane helix</keyword>
<organism evidence="10 11">
    <name type="scientific">Quercus suber</name>
    <name type="common">Cork oak</name>
    <dbReference type="NCBI Taxonomy" id="58331"/>
    <lineage>
        <taxon>Eukaryota</taxon>
        <taxon>Viridiplantae</taxon>
        <taxon>Streptophyta</taxon>
        <taxon>Embryophyta</taxon>
        <taxon>Tracheophyta</taxon>
        <taxon>Spermatophyta</taxon>
        <taxon>Magnoliopsida</taxon>
        <taxon>eudicotyledons</taxon>
        <taxon>Gunneridae</taxon>
        <taxon>Pentapetalae</taxon>
        <taxon>rosids</taxon>
        <taxon>fabids</taxon>
        <taxon>Fagales</taxon>
        <taxon>Fagaceae</taxon>
        <taxon>Quercus</taxon>
    </lineage>
</organism>
<keyword evidence="2 8" id="KW-0812">Transmembrane</keyword>
<gene>
    <name evidence="10" type="primary">ITN1_12</name>
    <name evidence="10" type="ORF">CFP56_009716</name>
</gene>
<comment type="caution">
    <text evidence="10">The sequence shown here is derived from an EMBL/GenBank/DDBJ whole genome shotgun (WGS) entry which is preliminary data.</text>
</comment>
<dbReference type="SMART" id="SM00248">
    <property type="entry name" value="ANK"/>
    <property type="match status" value="2"/>
</dbReference>
<dbReference type="Pfam" id="PF13962">
    <property type="entry name" value="PGG"/>
    <property type="match status" value="2"/>
</dbReference>
<feature type="transmembrane region" description="Helical" evidence="8">
    <location>
        <begin position="486"/>
        <end position="503"/>
    </location>
</feature>
<dbReference type="SUPFAM" id="SSF48403">
    <property type="entry name" value="Ankyrin repeat"/>
    <property type="match status" value="1"/>
</dbReference>
<reference evidence="10 11" key="1">
    <citation type="journal article" date="2018" name="Sci. Data">
        <title>The draft genome sequence of cork oak.</title>
        <authorList>
            <person name="Ramos A.M."/>
            <person name="Usie A."/>
            <person name="Barbosa P."/>
            <person name="Barros P.M."/>
            <person name="Capote T."/>
            <person name="Chaves I."/>
            <person name="Simoes F."/>
            <person name="Abreu I."/>
            <person name="Carrasquinho I."/>
            <person name="Faro C."/>
            <person name="Guimaraes J.B."/>
            <person name="Mendonca D."/>
            <person name="Nobrega F."/>
            <person name="Rodrigues L."/>
            <person name="Saibo N.J.M."/>
            <person name="Varela M.C."/>
            <person name="Egas C."/>
            <person name="Matos J."/>
            <person name="Miguel C.M."/>
            <person name="Oliveira M.M."/>
            <person name="Ricardo C.P."/>
            <person name="Goncalves S."/>
        </authorList>
    </citation>
    <scope>NUCLEOTIDE SEQUENCE [LARGE SCALE GENOMIC DNA]</scope>
    <source>
        <strain evidence="11">cv. HL8</strain>
    </source>
</reference>
<feature type="region of interest" description="Disordered" evidence="7">
    <location>
        <begin position="632"/>
        <end position="657"/>
    </location>
</feature>
<evidence type="ECO:0000256" key="4">
    <source>
        <dbReference type="ARBA" id="ARBA00022989"/>
    </source>
</evidence>
<dbReference type="InterPro" id="IPR036770">
    <property type="entry name" value="Ankyrin_rpt-contain_sf"/>
</dbReference>
<comment type="subcellular location">
    <subcellularLocation>
        <location evidence="1">Membrane</location>
        <topology evidence="1">Multi-pass membrane protein</topology>
    </subcellularLocation>
</comment>
<protein>
    <submittedName>
        <fullName evidence="10">Ankyrin repeat-containing protein itn1</fullName>
    </submittedName>
</protein>
<evidence type="ECO:0000313" key="11">
    <source>
        <dbReference type="Proteomes" id="UP000237347"/>
    </source>
</evidence>
<dbReference type="PANTHER" id="PTHR24186">
    <property type="entry name" value="PROTEIN PHOSPHATASE 1 REGULATORY SUBUNIT"/>
    <property type="match status" value="1"/>
</dbReference>
<dbReference type="InterPro" id="IPR026961">
    <property type="entry name" value="PGG_dom"/>
</dbReference>
<dbReference type="Gene3D" id="1.25.40.20">
    <property type="entry name" value="Ankyrin repeat-containing domain"/>
    <property type="match status" value="1"/>
</dbReference>
<proteinExistence type="predicted"/>
<dbReference type="Proteomes" id="UP000237347">
    <property type="component" value="Unassembled WGS sequence"/>
</dbReference>
<evidence type="ECO:0000313" key="10">
    <source>
        <dbReference type="EMBL" id="KAK7845315.1"/>
    </source>
</evidence>
<feature type="transmembrane region" description="Helical" evidence="8">
    <location>
        <begin position="562"/>
        <end position="582"/>
    </location>
</feature>
<keyword evidence="11" id="KW-1185">Reference proteome</keyword>
<keyword evidence="3" id="KW-0677">Repeat</keyword>
<evidence type="ECO:0000256" key="1">
    <source>
        <dbReference type="ARBA" id="ARBA00004141"/>
    </source>
</evidence>
<feature type="region of interest" description="Disordered" evidence="7">
    <location>
        <begin position="424"/>
        <end position="447"/>
    </location>
</feature>
<dbReference type="PANTHER" id="PTHR24186:SF38">
    <property type="entry name" value="ANKYRIN REPEAT FAMILY PROTEIN"/>
    <property type="match status" value="1"/>
</dbReference>
<dbReference type="EMBL" id="PKMF04000172">
    <property type="protein sequence ID" value="KAK7845315.1"/>
    <property type="molecule type" value="Genomic_DNA"/>
</dbReference>
<dbReference type="GO" id="GO:0005886">
    <property type="term" value="C:plasma membrane"/>
    <property type="evidence" value="ECO:0007669"/>
    <property type="project" value="TreeGrafter"/>
</dbReference>
<sequence length="657" mass="73769">MVAAENSKLETPLHEACRQGNVKVLPLLLDASPWADCKLNSDNQSTFYMACSHGHLNVVNLLSGKPWVQGLEQDSFVKIAFMLLFQEDIQINMVTPSTILQSLEVTISYQNHKGSTALDIFDQASGNVHIKLIQQQVEKICEIQDNNTSEPECSSKQTNNSLTSTLTSLGQQKRLSERRQGELAELYRSRQSKQDEIYSEAVQNARNTITLVAILIATVTFAAGISPPGGIYQDGPLKGKSMVCKTIAFKEFTLSNNIALSTSLCIVVVLVSIIPFQRKPQMIILKVLTRSCGWQCHSWQQLMLQQHGSSFPMIVEFLINKKTVEINSQNYGGLTALGIQDQAGSIDEFPHIKAMLERAGGIDMKILRSKEVEGTNPGVFEDTWRPIKLDNVSRLTITKDFGDPPNQGNYEVNALHHQVEETDKIQEDNSTMPDHSPKKTTSSLANLQRHKLLSRRRKVELTKLYNDRRSRQHDIYREALQNARNTITLVAILIATVTFTAGLNPPGGVYQQQSWSGNSTVAGTNSFQCLYNKQQHCIVHIFEHCYNSTTWIILPHGRGKEWILAISAATMGTLFFYLRVVLARHWLRKLKWRKDKGKKQGTVVLTDSKNQSQSAMPDIKLDIKFHSTNFNTRDETRSESKSNFSTNSDLSSSRCLG</sequence>
<evidence type="ECO:0000256" key="5">
    <source>
        <dbReference type="ARBA" id="ARBA00023043"/>
    </source>
</evidence>
<evidence type="ECO:0000256" key="8">
    <source>
        <dbReference type="SAM" id="Phobius"/>
    </source>
</evidence>
<accession>A0AAW0L0S3</accession>
<evidence type="ECO:0000256" key="6">
    <source>
        <dbReference type="ARBA" id="ARBA00023136"/>
    </source>
</evidence>
<evidence type="ECO:0000256" key="7">
    <source>
        <dbReference type="SAM" id="MobiDB-lite"/>
    </source>
</evidence>
<evidence type="ECO:0000256" key="3">
    <source>
        <dbReference type="ARBA" id="ARBA00022737"/>
    </source>
</evidence>
<keyword evidence="5" id="KW-0040">ANK repeat</keyword>
<feature type="domain" description="PGG" evidence="9">
    <location>
        <begin position="478"/>
        <end position="528"/>
    </location>
</feature>
<feature type="compositionally biased region" description="Low complexity" evidence="7">
    <location>
        <begin position="641"/>
        <end position="657"/>
    </location>
</feature>
<feature type="domain" description="PGG" evidence="9">
    <location>
        <begin position="200"/>
        <end position="283"/>
    </location>
</feature>
<feature type="compositionally biased region" description="Polar residues" evidence="7">
    <location>
        <begin position="428"/>
        <end position="446"/>
    </location>
</feature>
<feature type="transmembrane region" description="Helical" evidence="8">
    <location>
        <begin position="258"/>
        <end position="276"/>
    </location>
</feature>